<dbReference type="Gene3D" id="1.10.150.20">
    <property type="entry name" value="5' to 3' exonuclease, C-terminal subdomain"/>
    <property type="match status" value="2"/>
</dbReference>
<organism evidence="17">
    <name type="scientific">uncultured Desulfobacterium sp</name>
    <dbReference type="NCBI Taxonomy" id="201089"/>
    <lineage>
        <taxon>Bacteria</taxon>
        <taxon>Pseudomonadati</taxon>
        <taxon>Thermodesulfobacteriota</taxon>
        <taxon>Desulfobacteria</taxon>
        <taxon>Desulfobacterales</taxon>
        <taxon>Desulfobacteriaceae</taxon>
        <taxon>Desulfobacterium</taxon>
        <taxon>environmental samples</taxon>
    </lineage>
</organism>
<dbReference type="Gene3D" id="6.20.10.30">
    <property type="match status" value="1"/>
</dbReference>
<dbReference type="PROSITE" id="PS01055">
    <property type="entry name" value="DNA_LIGASE_N1"/>
    <property type="match status" value="1"/>
</dbReference>
<dbReference type="HAMAP" id="MF_01588">
    <property type="entry name" value="DNA_ligase_A"/>
    <property type="match status" value="1"/>
</dbReference>
<dbReference type="PROSITE" id="PS01056">
    <property type="entry name" value="DNA_LIGASE_N2"/>
    <property type="match status" value="1"/>
</dbReference>
<dbReference type="Pfam" id="PF01653">
    <property type="entry name" value="DNA_ligase_aden"/>
    <property type="match status" value="1"/>
</dbReference>
<dbReference type="InterPro" id="IPR001679">
    <property type="entry name" value="DNA_ligase"/>
</dbReference>
<dbReference type="InterPro" id="IPR012340">
    <property type="entry name" value="NA-bd_OB-fold"/>
</dbReference>
<comment type="function">
    <text evidence="1 14">DNA ligase that catalyzes the formation of phosphodiester linkages between 5'-phosphoryl and 3'-hydroxyl groups in double-stranded DNA using NAD as a coenzyme and as the energy source for the reaction. It is essential for DNA replication and repair of damaged DNA.</text>
</comment>
<dbReference type="Gene3D" id="3.30.470.30">
    <property type="entry name" value="DNA ligase/mRNA capping enzyme"/>
    <property type="match status" value="1"/>
</dbReference>
<dbReference type="GO" id="GO:0046872">
    <property type="term" value="F:metal ion binding"/>
    <property type="evidence" value="ECO:0007669"/>
    <property type="project" value="UniProtKB-KW"/>
</dbReference>
<feature type="binding site" evidence="14">
    <location>
        <position position="447"/>
    </location>
    <ligand>
        <name>Zn(2+)</name>
        <dbReference type="ChEBI" id="CHEBI:29105"/>
    </ligand>
</feature>
<dbReference type="SMART" id="SM00292">
    <property type="entry name" value="BRCT"/>
    <property type="match status" value="1"/>
</dbReference>
<evidence type="ECO:0000256" key="15">
    <source>
        <dbReference type="RuleBase" id="RU000618"/>
    </source>
</evidence>
<evidence type="ECO:0000256" key="9">
    <source>
        <dbReference type="ARBA" id="ARBA00022842"/>
    </source>
</evidence>
<keyword evidence="10 14" id="KW-0520">NAD</keyword>
<dbReference type="GO" id="GO:0003677">
    <property type="term" value="F:DNA binding"/>
    <property type="evidence" value="ECO:0007669"/>
    <property type="project" value="InterPro"/>
</dbReference>
<dbReference type="SUPFAM" id="SSF52113">
    <property type="entry name" value="BRCT domain"/>
    <property type="match status" value="1"/>
</dbReference>
<comment type="cofactor">
    <cofactor evidence="14">
        <name>Mg(2+)</name>
        <dbReference type="ChEBI" id="CHEBI:18420"/>
    </cofactor>
    <cofactor evidence="14">
        <name>Mn(2+)</name>
        <dbReference type="ChEBI" id="CHEBI:29035"/>
    </cofactor>
</comment>
<dbReference type="GO" id="GO:0003911">
    <property type="term" value="F:DNA ligase (NAD+) activity"/>
    <property type="evidence" value="ECO:0007669"/>
    <property type="project" value="UniProtKB-UniRule"/>
</dbReference>
<name>A0A445MT19_9BACT</name>
<dbReference type="InterPro" id="IPR003583">
    <property type="entry name" value="Hlx-hairpin-Hlx_DNA-bd_motif"/>
</dbReference>
<gene>
    <name evidence="14 17" type="primary">ligA</name>
    <name evidence="17" type="ORF">PITCH_A140052</name>
</gene>
<feature type="binding site" evidence="14">
    <location>
        <begin position="49"/>
        <end position="53"/>
    </location>
    <ligand>
        <name>NAD(+)</name>
        <dbReference type="ChEBI" id="CHEBI:57540"/>
    </ligand>
</feature>
<feature type="binding site" evidence="14">
    <location>
        <position position="194"/>
    </location>
    <ligand>
        <name>NAD(+)</name>
        <dbReference type="ChEBI" id="CHEBI:57540"/>
    </ligand>
</feature>
<keyword evidence="7 14" id="KW-0227">DNA damage</keyword>
<dbReference type="AlphaFoldDB" id="A0A445MT19"/>
<dbReference type="EC" id="6.5.1.2" evidence="2 14"/>
<dbReference type="SUPFAM" id="SSF50249">
    <property type="entry name" value="Nucleic acid-binding proteins"/>
    <property type="match status" value="1"/>
</dbReference>
<dbReference type="InterPro" id="IPR018239">
    <property type="entry name" value="DNA_ligase_AS"/>
</dbReference>
<dbReference type="EMBL" id="OJIN01000046">
    <property type="protein sequence ID" value="SPD72572.1"/>
    <property type="molecule type" value="Genomic_DNA"/>
</dbReference>
<dbReference type="Gene3D" id="1.10.287.610">
    <property type="entry name" value="Helix hairpin bin"/>
    <property type="match status" value="1"/>
</dbReference>
<dbReference type="InterPro" id="IPR013839">
    <property type="entry name" value="DNAligase_adenylation"/>
</dbReference>
<dbReference type="Pfam" id="PF00533">
    <property type="entry name" value="BRCT"/>
    <property type="match status" value="1"/>
</dbReference>
<comment type="similarity">
    <text evidence="13 14">Belongs to the NAD-dependent DNA ligase family. LigA subfamily.</text>
</comment>
<evidence type="ECO:0000256" key="2">
    <source>
        <dbReference type="ARBA" id="ARBA00012722"/>
    </source>
</evidence>
<evidence type="ECO:0000256" key="7">
    <source>
        <dbReference type="ARBA" id="ARBA00022763"/>
    </source>
</evidence>
<dbReference type="InterPro" id="IPR004150">
    <property type="entry name" value="NAD_DNA_ligase_OB"/>
</dbReference>
<dbReference type="Gene3D" id="3.40.50.10190">
    <property type="entry name" value="BRCT domain"/>
    <property type="match status" value="1"/>
</dbReference>
<feature type="binding site" evidence="14">
    <location>
        <position position="153"/>
    </location>
    <ligand>
        <name>NAD(+)</name>
        <dbReference type="ChEBI" id="CHEBI:57540"/>
    </ligand>
</feature>
<evidence type="ECO:0000256" key="8">
    <source>
        <dbReference type="ARBA" id="ARBA00022833"/>
    </source>
</evidence>
<dbReference type="SMART" id="SM00532">
    <property type="entry name" value="LIGANc"/>
    <property type="match status" value="1"/>
</dbReference>
<dbReference type="InterPro" id="IPR033136">
    <property type="entry name" value="DNA_ligase_CS"/>
</dbReference>
<dbReference type="FunFam" id="2.40.50.140:FF:000012">
    <property type="entry name" value="DNA ligase"/>
    <property type="match status" value="1"/>
</dbReference>
<dbReference type="PANTHER" id="PTHR23389:SF9">
    <property type="entry name" value="DNA LIGASE"/>
    <property type="match status" value="1"/>
</dbReference>
<dbReference type="CDD" id="cd17748">
    <property type="entry name" value="BRCT_DNA_ligase_like"/>
    <property type="match status" value="1"/>
</dbReference>
<dbReference type="NCBIfam" id="TIGR00575">
    <property type="entry name" value="dnlj"/>
    <property type="match status" value="1"/>
</dbReference>
<comment type="catalytic activity">
    <reaction evidence="12 14 15">
        <text>NAD(+) + (deoxyribonucleotide)n-3'-hydroxyl + 5'-phospho-(deoxyribonucleotide)m = (deoxyribonucleotide)n+m + AMP + beta-nicotinamide D-nucleotide.</text>
        <dbReference type="EC" id="6.5.1.2"/>
    </reaction>
</comment>
<feature type="binding site" evidence="14">
    <location>
        <position position="432"/>
    </location>
    <ligand>
        <name>Zn(2+)</name>
        <dbReference type="ChEBI" id="CHEBI:29105"/>
    </ligand>
</feature>
<dbReference type="FunFam" id="1.10.150.20:FF:000006">
    <property type="entry name" value="DNA ligase"/>
    <property type="match status" value="1"/>
</dbReference>
<evidence type="ECO:0000256" key="12">
    <source>
        <dbReference type="ARBA" id="ARBA00034005"/>
    </source>
</evidence>
<evidence type="ECO:0000256" key="13">
    <source>
        <dbReference type="ARBA" id="ARBA00060881"/>
    </source>
</evidence>
<evidence type="ECO:0000259" key="16">
    <source>
        <dbReference type="PROSITE" id="PS50172"/>
    </source>
</evidence>
<dbReference type="FunFam" id="1.10.150.20:FF:000007">
    <property type="entry name" value="DNA ligase"/>
    <property type="match status" value="1"/>
</dbReference>
<dbReference type="PANTHER" id="PTHR23389">
    <property type="entry name" value="CHROMOSOME TRANSMISSION FIDELITY FACTOR 18"/>
    <property type="match status" value="1"/>
</dbReference>
<evidence type="ECO:0000256" key="6">
    <source>
        <dbReference type="ARBA" id="ARBA00022723"/>
    </source>
</evidence>
<dbReference type="InterPro" id="IPR010994">
    <property type="entry name" value="RuvA_2-like"/>
</dbReference>
<dbReference type="GO" id="GO:0006281">
    <property type="term" value="P:DNA repair"/>
    <property type="evidence" value="ECO:0007669"/>
    <property type="project" value="UniProtKB-KW"/>
</dbReference>
<evidence type="ECO:0000256" key="4">
    <source>
        <dbReference type="ARBA" id="ARBA00022598"/>
    </source>
</evidence>
<dbReference type="CDD" id="cd00114">
    <property type="entry name" value="LIGANc"/>
    <property type="match status" value="1"/>
</dbReference>
<dbReference type="GO" id="GO:0005829">
    <property type="term" value="C:cytosol"/>
    <property type="evidence" value="ECO:0007669"/>
    <property type="project" value="TreeGrafter"/>
</dbReference>
<dbReference type="PIRSF" id="PIRSF001604">
    <property type="entry name" value="LigA"/>
    <property type="match status" value="1"/>
</dbReference>
<dbReference type="GO" id="GO:0006260">
    <property type="term" value="P:DNA replication"/>
    <property type="evidence" value="ECO:0007669"/>
    <property type="project" value="UniProtKB-KW"/>
</dbReference>
<evidence type="ECO:0000256" key="1">
    <source>
        <dbReference type="ARBA" id="ARBA00004067"/>
    </source>
</evidence>
<feature type="binding site" evidence="14">
    <location>
        <position position="311"/>
    </location>
    <ligand>
        <name>NAD(+)</name>
        <dbReference type="ChEBI" id="CHEBI:57540"/>
    </ligand>
</feature>
<dbReference type="InterPro" id="IPR013840">
    <property type="entry name" value="DNAligase_N"/>
</dbReference>
<dbReference type="Pfam" id="PF12826">
    <property type="entry name" value="HHH_2"/>
    <property type="match status" value="1"/>
</dbReference>
<evidence type="ECO:0000256" key="5">
    <source>
        <dbReference type="ARBA" id="ARBA00022705"/>
    </source>
</evidence>
<dbReference type="Pfam" id="PF03119">
    <property type="entry name" value="DNA_ligase_ZBD"/>
    <property type="match status" value="1"/>
</dbReference>
<feature type="binding site" evidence="14">
    <location>
        <position position="130"/>
    </location>
    <ligand>
        <name>NAD(+)</name>
        <dbReference type="ChEBI" id="CHEBI:57540"/>
    </ligand>
</feature>
<feature type="binding site" evidence="14">
    <location>
        <begin position="98"/>
        <end position="99"/>
    </location>
    <ligand>
        <name>NAD(+)</name>
        <dbReference type="ChEBI" id="CHEBI:57540"/>
    </ligand>
</feature>
<dbReference type="NCBIfam" id="NF005932">
    <property type="entry name" value="PRK07956.1"/>
    <property type="match status" value="1"/>
</dbReference>
<proteinExistence type="inferred from homology"/>
<feature type="binding site" evidence="14">
    <location>
        <position position="335"/>
    </location>
    <ligand>
        <name>NAD(+)</name>
        <dbReference type="ChEBI" id="CHEBI:57540"/>
    </ligand>
</feature>
<dbReference type="FunFam" id="1.10.287.610:FF:000002">
    <property type="entry name" value="DNA ligase"/>
    <property type="match status" value="1"/>
</dbReference>
<evidence type="ECO:0000256" key="3">
    <source>
        <dbReference type="ARBA" id="ARBA00013308"/>
    </source>
</evidence>
<evidence type="ECO:0000256" key="11">
    <source>
        <dbReference type="ARBA" id="ARBA00023204"/>
    </source>
</evidence>
<sequence>MPFKTRENLEPVNDHDKEKEIAGQLEELREAIRYHNNRYYVLDDPEISDAEYDRLFKRLLDLEALYPHLITPDSPSKQVGAKPQETFSPVKHSLPMLSLENCFGDHDIRDFDARVKRFLKDDRPLDYTVEPKIDGLAVELVYENGMLSVASTRGDGYVGENVTNNIKTILTVPIRLTRPRDNSPIPGLLEVRGEVYMEKSAFNDLNQERLLKNLPLFANPRNAAAGSLRQLDHRVTARRPLNMFCYGVGRISGAAFETQLDLMVALQAWGLRVNRPHIRLCSTIDEVVAYCHELEEKRQGFPFEIDGAVVKVNQLALQMSLGQKSRSPRWAFACKFSPTQETTRITAIEVQVGRTGALTPVAHLEPVEVGGVFVKRATLHNQEEINKKDIRVGDTVIVQRAGDVIPEVVTPIKSKRTGEEKVFVMPTQCPVCGGEAGKKTGEVVLRCLNPNCPAQAKESLKHFVSKGAMNIEGLGDKIISQLIQKGLIADEADIYGLGFDDLIRLDKIEKKSAENLISAIEKSKKTTLARFIYALGIRHVGEHVAELISTGLGDIKAIESATEDDISKIKGIGREIAGSIVAYFEDESNRMLIDRLLAAGIEFEEVERPEASSSISGKSFIITGTLSSMERSAAKELIVKKGGRFVTSLSSKTDFLVAGDSPGSKLEKARLLGVKIIDENEFLSLVGEGNG</sequence>
<dbReference type="InterPro" id="IPR004149">
    <property type="entry name" value="Znf_DNAligase_C4"/>
</dbReference>
<keyword evidence="5 14" id="KW-0235">DNA replication</keyword>
<feature type="domain" description="BRCT" evidence="16">
    <location>
        <begin position="610"/>
        <end position="691"/>
    </location>
</feature>
<dbReference type="SUPFAM" id="SSF47781">
    <property type="entry name" value="RuvA domain 2-like"/>
    <property type="match status" value="1"/>
</dbReference>
<dbReference type="InterPro" id="IPR036420">
    <property type="entry name" value="BRCT_dom_sf"/>
</dbReference>
<accession>A0A445MT19</accession>
<feature type="binding site" evidence="14">
    <location>
        <position position="429"/>
    </location>
    <ligand>
        <name>Zn(2+)</name>
        <dbReference type="ChEBI" id="CHEBI:29105"/>
    </ligand>
</feature>
<dbReference type="PROSITE" id="PS50172">
    <property type="entry name" value="BRCT"/>
    <property type="match status" value="1"/>
</dbReference>
<evidence type="ECO:0000256" key="10">
    <source>
        <dbReference type="ARBA" id="ARBA00023027"/>
    </source>
</evidence>
<dbReference type="SUPFAM" id="SSF56091">
    <property type="entry name" value="DNA ligase/mRNA capping enzyme, catalytic domain"/>
    <property type="match status" value="1"/>
</dbReference>
<keyword evidence="9 14" id="KW-0460">Magnesium</keyword>
<keyword evidence="4 14" id="KW-0436">Ligase</keyword>
<evidence type="ECO:0000313" key="17">
    <source>
        <dbReference type="EMBL" id="SPD72572.1"/>
    </source>
</evidence>
<feature type="binding site" evidence="14">
    <location>
        <position position="452"/>
    </location>
    <ligand>
        <name>Zn(2+)</name>
        <dbReference type="ChEBI" id="CHEBI:29105"/>
    </ligand>
</feature>
<protein>
    <recommendedName>
        <fullName evidence="3 14">DNA ligase</fullName>
        <ecNumber evidence="2 14">6.5.1.2</ecNumber>
    </recommendedName>
    <alternativeName>
        <fullName evidence="14">Polydeoxyribonucleotide synthase [NAD(+)]</fullName>
    </alternativeName>
</protein>
<dbReference type="Gene3D" id="2.40.50.140">
    <property type="entry name" value="Nucleic acid-binding proteins"/>
    <property type="match status" value="1"/>
</dbReference>
<keyword evidence="11 14" id="KW-0234">DNA repair</keyword>
<dbReference type="SMART" id="SM00278">
    <property type="entry name" value="HhH1"/>
    <property type="match status" value="3"/>
</dbReference>
<keyword evidence="8 14" id="KW-0862">Zinc</keyword>
<keyword evidence="14" id="KW-0464">Manganese</keyword>
<dbReference type="FunFam" id="3.30.470.30:FF:000001">
    <property type="entry name" value="DNA ligase"/>
    <property type="match status" value="1"/>
</dbReference>
<dbReference type="InterPro" id="IPR001357">
    <property type="entry name" value="BRCT_dom"/>
</dbReference>
<feature type="active site" description="N6-AMP-lysine intermediate" evidence="14">
    <location>
        <position position="132"/>
    </location>
</feature>
<evidence type="ECO:0000256" key="14">
    <source>
        <dbReference type="HAMAP-Rule" id="MF_01588"/>
    </source>
</evidence>
<keyword evidence="6 14" id="KW-0479">Metal-binding</keyword>
<dbReference type="InterPro" id="IPR041663">
    <property type="entry name" value="DisA/LigA_HHH"/>
</dbReference>
<dbReference type="Pfam" id="PF03120">
    <property type="entry name" value="OB_DNA_ligase"/>
    <property type="match status" value="1"/>
</dbReference>
<reference evidence="17" key="1">
    <citation type="submission" date="2018-01" db="EMBL/GenBank/DDBJ databases">
        <authorList>
            <person name="Regsiter A."/>
            <person name="William W."/>
        </authorList>
    </citation>
    <scope>NUCLEOTIDE SEQUENCE</scope>
    <source>
        <strain evidence="17">TRIP AH-1</strain>
    </source>
</reference>